<dbReference type="SMART" id="SM00179">
    <property type="entry name" value="EGF_CA"/>
    <property type="match status" value="1"/>
</dbReference>
<keyword evidence="2" id="KW-0677">Repeat</keyword>
<evidence type="ECO:0000259" key="5">
    <source>
        <dbReference type="PROSITE" id="PS50853"/>
    </source>
</evidence>
<feature type="domain" description="Fibronectin type-III" evidence="5">
    <location>
        <begin position="71"/>
        <end position="167"/>
    </location>
</feature>
<dbReference type="AlphaFoldDB" id="A0A3P8AFR0"/>
<dbReference type="Pfam" id="PF00041">
    <property type="entry name" value="fn3"/>
    <property type="match status" value="1"/>
</dbReference>
<dbReference type="PANTHER" id="PTHR24034">
    <property type="entry name" value="EGF-LIKE DOMAIN-CONTAINING PROTEIN"/>
    <property type="match status" value="1"/>
</dbReference>
<dbReference type="SUPFAM" id="SSF57196">
    <property type="entry name" value="EGF/Laminin"/>
    <property type="match status" value="1"/>
</dbReference>
<dbReference type="OrthoDB" id="10045365at2759"/>
<evidence type="ECO:0000256" key="3">
    <source>
        <dbReference type="ARBA" id="ARBA00023157"/>
    </source>
</evidence>
<evidence type="ECO:0000313" key="7">
    <source>
        <dbReference type="Proteomes" id="UP000050761"/>
    </source>
</evidence>
<dbReference type="InterPro" id="IPR003961">
    <property type="entry name" value="FN3_dom"/>
</dbReference>
<keyword evidence="1" id="KW-0245">EGF-like domain</keyword>
<dbReference type="Proteomes" id="UP000050761">
    <property type="component" value="Unassembled WGS sequence"/>
</dbReference>
<dbReference type="InterPro" id="IPR050751">
    <property type="entry name" value="ECM_structural_protein"/>
</dbReference>
<accession>A0A3P8AFR0</accession>
<protein>
    <submittedName>
        <fullName evidence="8">Fibronectin type-III domain-containing protein</fullName>
    </submittedName>
</protein>
<gene>
    <name evidence="6" type="ORF">HPBE_LOCUS18890</name>
</gene>
<dbReference type="Gene3D" id="2.10.25.10">
    <property type="entry name" value="Laminin"/>
    <property type="match status" value="1"/>
</dbReference>
<dbReference type="PANTHER" id="PTHR24034:SF200">
    <property type="entry name" value="EGF-LIKE AND EMI DOMAIN-CONTAINING PROTEIN 1"/>
    <property type="match status" value="1"/>
</dbReference>
<keyword evidence="7" id="KW-1185">Reference proteome</keyword>
<dbReference type="Pfam" id="PF14670">
    <property type="entry name" value="FXa_inhibition"/>
    <property type="match status" value="1"/>
</dbReference>
<evidence type="ECO:0000256" key="2">
    <source>
        <dbReference type="ARBA" id="ARBA00022737"/>
    </source>
</evidence>
<dbReference type="WBParaSite" id="HPBE_0001888901-mRNA-1">
    <property type="protein sequence ID" value="HPBE_0001888901-mRNA-1"/>
    <property type="gene ID" value="HPBE_0001888901"/>
</dbReference>
<dbReference type="InterPro" id="IPR013783">
    <property type="entry name" value="Ig-like_fold"/>
</dbReference>
<name>A0A3P8AFR0_HELPZ</name>
<evidence type="ECO:0000256" key="4">
    <source>
        <dbReference type="SAM" id="MobiDB-lite"/>
    </source>
</evidence>
<dbReference type="GO" id="GO:0005509">
    <property type="term" value="F:calcium ion binding"/>
    <property type="evidence" value="ECO:0007669"/>
    <property type="project" value="InterPro"/>
</dbReference>
<evidence type="ECO:0000256" key="1">
    <source>
        <dbReference type="ARBA" id="ARBA00022536"/>
    </source>
</evidence>
<dbReference type="Gene3D" id="2.60.40.10">
    <property type="entry name" value="Immunoglobulins"/>
    <property type="match status" value="1"/>
</dbReference>
<dbReference type="InterPro" id="IPR001881">
    <property type="entry name" value="EGF-like_Ca-bd_dom"/>
</dbReference>
<feature type="compositionally biased region" description="Low complexity" evidence="4">
    <location>
        <begin position="370"/>
        <end position="382"/>
    </location>
</feature>
<feature type="region of interest" description="Disordered" evidence="4">
    <location>
        <begin position="369"/>
        <end position="391"/>
    </location>
</feature>
<organism evidence="6">
    <name type="scientific">Heligmosomoides polygyrus</name>
    <name type="common">Parasitic roundworm</name>
    <dbReference type="NCBI Taxonomy" id="6339"/>
    <lineage>
        <taxon>Eukaryota</taxon>
        <taxon>Metazoa</taxon>
        <taxon>Ecdysozoa</taxon>
        <taxon>Nematoda</taxon>
        <taxon>Chromadorea</taxon>
        <taxon>Rhabditida</taxon>
        <taxon>Rhabditina</taxon>
        <taxon>Rhabditomorpha</taxon>
        <taxon>Strongyloidea</taxon>
        <taxon>Heligmosomidae</taxon>
        <taxon>Heligmosomoides</taxon>
    </lineage>
</organism>
<dbReference type="SUPFAM" id="SSF49265">
    <property type="entry name" value="Fibronectin type III"/>
    <property type="match status" value="1"/>
</dbReference>
<dbReference type="SMART" id="SM00060">
    <property type="entry name" value="FN3"/>
    <property type="match status" value="1"/>
</dbReference>
<keyword evidence="3" id="KW-1015">Disulfide bond</keyword>
<dbReference type="InterPro" id="IPR036116">
    <property type="entry name" value="FN3_sf"/>
</dbReference>
<dbReference type="EMBL" id="UZAH01030981">
    <property type="protein sequence ID" value="VDP13257.1"/>
    <property type="molecule type" value="Genomic_DNA"/>
</dbReference>
<proteinExistence type="predicted"/>
<sequence>MVHGYRTNLVVTSNRVIHLDWTSPNELFNSWFAYAICDYVTASTQKTTVATTKLKTSLPKKAATTPSSLTLPTNVEAVPLSPSSLSVSWTCCTNRKSNYTILYTHDSSIPPKHWQRRLATCRDSFGTTITGLPSDHDYTVCVIASELMNNASAFTPQSDNCAQLALSANTTRPESFEPVEIAPCNCLCDRGEAILRPTCDLAVDEYRPISTLPPATEGECPCKKFGVSPIADKMREARLRWYGHVLRGKEDSVRKIGLELEVSGKRPRGHPKQRCSDTLHMDMKIKAHAGRCPYGYVLTNGQCYDVDECAAANGGCSHGCVNTPGGHYCACPYGMTRDPLDPLTCINAANSFDRIAQLLAQYLHANSQEAGPPSGAGAALPPQRSKFKDHRKKQNLVEVFQATIKSSDDKSITFEWSSAPAVVRRAFRWLF</sequence>
<evidence type="ECO:0000313" key="6">
    <source>
        <dbReference type="EMBL" id="VDP13257.1"/>
    </source>
</evidence>
<reference evidence="8" key="2">
    <citation type="submission" date="2019-09" db="UniProtKB">
        <authorList>
            <consortium name="WormBaseParasite"/>
        </authorList>
    </citation>
    <scope>IDENTIFICATION</scope>
</reference>
<reference evidence="6 7" key="1">
    <citation type="submission" date="2018-11" db="EMBL/GenBank/DDBJ databases">
        <authorList>
            <consortium name="Pathogen Informatics"/>
        </authorList>
    </citation>
    <scope>NUCLEOTIDE SEQUENCE [LARGE SCALE GENOMIC DNA]</scope>
</reference>
<dbReference type="PROSITE" id="PS50853">
    <property type="entry name" value="FN3"/>
    <property type="match status" value="1"/>
</dbReference>
<evidence type="ECO:0000313" key="8">
    <source>
        <dbReference type="WBParaSite" id="HPBE_0001888901-mRNA-1"/>
    </source>
</evidence>